<organism evidence="2 3">
    <name type="scientific">Izhakiella capsodis</name>
    <dbReference type="NCBI Taxonomy" id="1367852"/>
    <lineage>
        <taxon>Bacteria</taxon>
        <taxon>Pseudomonadati</taxon>
        <taxon>Pseudomonadota</taxon>
        <taxon>Gammaproteobacteria</taxon>
        <taxon>Enterobacterales</taxon>
        <taxon>Erwiniaceae</taxon>
        <taxon>Izhakiella</taxon>
    </lineage>
</organism>
<evidence type="ECO:0000313" key="3">
    <source>
        <dbReference type="Proteomes" id="UP000242222"/>
    </source>
</evidence>
<dbReference type="PANTHER" id="PTHR20883:SF48">
    <property type="entry name" value="ECTOINE DIOXYGENASE"/>
    <property type="match status" value="1"/>
</dbReference>
<dbReference type="AlphaFoldDB" id="A0A1I4Y271"/>
<name>A0A1I4Y271_9GAMM</name>
<evidence type="ECO:0000256" key="1">
    <source>
        <dbReference type="ARBA" id="ARBA00001954"/>
    </source>
</evidence>
<gene>
    <name evidence="2" type="ORF">SAMN05216516_105156</name>
</gene>
<proteinExistence type="predicted"/>
<dbReference type="GO" id="GO:0005506">
    <property type="term" value="F:iron ion binding"/>
    <property type="evidence" value="ECO:0007669"/>
    <property type="project" value="UniProtKB-ARBA"/>
</dbReference>
<sequence>MITDQQLSFFKKNGFLIISKYFNHEELIEIDSMISRLSEKKHDSYVYENDGITLRSVNGPHLIDKKFEQLPKKGIIDDIRVLLDSDVYIHQYKINFKSPLGGDVWPWHSDFYFWNKEDGMLNNNALSVAIALDDITEFNAPMFFVPGSHIEPIDDKNIINNYEGEARDWRQTTSAKLKYELKKEFIEDIVKRKGIFSAKAEKGAIIIFHSSTLHASGLNLTPYSRRVVFLSFNDVKNKLPEINTPRPLFMATR</sequence>
<dbReference type="STRING" id="1367852.SAMN05216516_105156"/>
<dbReference type="InterPro" id="IPR008775">
    <property type="entry name" value="Phytyl_CoA_dOase-like"/>
</dbReference>
<dbReference type="RefSeq" id="WP_092877528.1">
    <property type="nucleotide sequence ID" value="NZ_FOVC01000005.1"/>
</dbReference>
<evidence type="ECO:0000313" key="2">
    <source>
        <dbReference type="EMBL" id="SFN32085.1"/>
    </source>
</evidence>
<dbReference type="Gene3D" id="2.60.120.620">
    <property type="entry name" value="q2cbj1_9rhob like domain"/>
    <property type="match status" value="1"/>
</dbReference>
<dbReference type="Pfam" id="PF05721">
    <property type="entry name" value="PhyH"/>
    <property type="match status" value="1"/>
</dbReference>
<dbReference type="PANTHER" id="PTHR20883">
    <property type="entry name" value="PHYTANOYL-COA DIOXYGENASE DOMAIN CONTAINING 1"/>
    <property type="match status" value="1"/>
</dbReference>
<dbReference type="GO" id="GO:0016706">
    <property type="term" value="F:2-oxoglutarate-dependent dioxygenase activity"/>
    <property type="evidence" value="ECO:0007669"/>
    <property type="project" value="UniProtKB-ARBA"/>
</dbReference>
<dbReference type="SUPFAM" id="SSF51197">
    <property type="entry name" value="Clavaminate synthase-like"/>
    <property type="match status" value="1"/>
</dbReference>
<comment type="cofactor">
    <cofactor evidence="1">
        <name>Fe(2+)</name>
        <dbReference type="ChEBI" id="CHEBI:29033"/>
    </cofactor>
</comment>
<dbReference type="OrthoDB" id="9791262at2"/>
<reference evidence="3" key="1">
    <citation type="submission" date="2016-10" db="EMBL/GenBank/DDBJ databases">
        <authorList>
            <person name="Varghese N."/>
            <person name="Submissions S."/>
        </authorList>
    </citation>
    <scope>NUCLEOTIDE SEQUENCE [LARGE SCALE GENOMIC DNA]</scope>
    <source>
        <strain evidence="3">N6PO6</strain>
    </source>
</reference>
<dbReference type="Proteomes" id="UP000242222">
    <property type="component" value="Unassembled WGS sequence"/>
</dbReference>
<dbReference type="EMBL" id="FOVC01000005">
    <property type="protein sequence ID" value="SFN32085.1"/>
    <property type="molecule type" value="Genomic_DNA"/>
</dbReference>
<accession>A0A1I4Y271</accession>
<keyword evidence="3" id="KW-1185">Reference proteome</keyword>
<protein>
    <submittedName>
        <fullName evidence="2">Ectoine hydroxylase</fullName>
    </submittedName>
</protein>